<dbReference type="GO" id="GO:0019301">
    <property type="term" value="P:rhamnose catabolic process"/>
    <property type="evidence" value="ECO:0007669"/>
    <property type="project" value="InterPro"/>
</dbReference>
<dbReference type="AlphaFoldDB" id="A0A3E4F8Z0"/>
<dbReference type="Gene3D" id="3.30.420.40">
    <property type="match status" value="2"/>
</dbReference>
<evidence type="ECO:0000259" key="8">
    <source>
        <dbReference type="Pfam" id="PF02782"/>
    </source>
</evidence>
<dbReference type="SUPFAM" id="SSF53067">
    <property type="entry name" value="Actin-like ATPase domain"/>
    <property type="match status" value="2"/>
</dbReference>
<keyword evidence="5" id="KW-0067">ATP-binding</keyword>
<evidence type="ECO:0000256" key="2">
    <source>
        <dbReference type="ARBA" id="ARBA00022679"/>
    </source>
</evidence>
<protein>
    <submittedName>
        <fullName evidence="9">Rhamnulokinase</fullName>
    </submittedName>
</protein>
<accession>A0A3E4F8Z0</accession>
<evidence type="ECO:0000313" key="9">
    <source>
        <dbReference type="EMBL" id="RGI85738.1"/>
    </source>
</evidence>
<dbReference type="InterPro" id="IPR050406">
    <property type="entry name" value="FGGY_Carb_Kinase"/>
</dbReference>
<keyword evidence="6" id="KW-0684">Rhamnose metabolism</keyword>
<keyword evidence="3" id="KW-0547">Nucleotide-binding</keyword>
<evidence type="ECO:0000256" key="1">
    <source>
        <dbReference type="ARBA" id="ARBA00009156"/>
    </source>
</evidence>
<evidence type="ECO:0000256" key="6">
    <source>
        <dbReference type="ARBA" id="ARBA00023308"/>
    </source>
</evidence>
<evidence type="ECO:0000259" key="7">
    <source>
        <dbReference type="Pfam" id="PF00370"/>
    </source>
</evidence>
<evidence type="ECO:0000313" key="10">
    <source>
        <dbReference type="Proteomes" id="UP000260664"/>
    </source>
</evidence>
<evidence type="ECO:0000256" key="5">
    <source>
        <dbReference type="ARBA" id="ARBA00022840"/>
    </source>
</evidence>
<comment type="similarity">
    <text evidence="1">Belongs to the FGGY kinase family.</text>
</comment>
<proteinExistence type="inferred from homology"/>
<organism evidence="9 10">
    <name type="scientific">Dorea formicigenerans</name>
    <dbReference type="NCBI Taxonomy" id="39486"/>
    <lineage>
        <taxon>Bacteria</taxon>
        <taxon>Bacillati</taxon>
        <taxon>Bacillota</taxon>
        <taxon>Clostridia</taxon>
        <taxon>Lachnospirales</taxon>
        <taxon>Lachnospiraceae</taxon>
        <taxon>Dorea</taxon>
    </lineage>
</organism>
<dbReference type="GO" id="GO:0005524">
    <property type="term" value="F:ATP binding"/>
    <property type="evidence" value="ECO:0007669"/>
    <property type="project" value="UniProtKB-KW"/>
</dbReference>
<evidence type="ECO:0000256" key="4">
    <source>
        <dbReference type="ARBA" id="ARBA00022777"/>
    </source>
</evidence>
<reference evidence="9 10" key="1">
    <citation type="submission" date="2018-08" db="EMBL/GenBank/DDBJ databases">
        <title>A genome reference for cultivated species of the human gut microbiota.</title>
        <authorList>
            <person name="Zou Y."/>
            <person name="Xue W."/>
            <person name="Luo G."/>
        </authorList>
    </citation>
    <scope>NUCLEOTIDE SEQUENCE [LARGE SCALE GENOMIC DNA]</scope>
    <source>
        <strain evidence="9 10">TM09-19AC</strain>
    </source>
</reference>
<dbReference type="Proteomes" id="UP000260664">
    <property type="component" value="Unassembled WGS sequence"/>
</dbReference>
<keyword evidence="4 9" id="KW-0418">Kinase</keyword>
<dbReference type="InterPro" id="IPR018485">
    <property type="entry name" value="FGGY_C"/>
</dbReference>
<name>A0A3E4F8Z0_9FIRM</name>
<dbReference type="PANTHER" id="PTHR43095">
    <property type="entry name" value="SUGAR KINASE"/>
    <property type="match status" value="1"/>
</dbReference>
<dbReference type="Pfam" id="PF02782">
    <property type="entry name" value="FGGY_C"/>
    <property type="match status" value="1"/>
</dbReference>
<dbReference type="InterPro" id="IPR043129">
    <property type="entry name" value="ATPase_NBD"/>
</dbReference>
<dbReference type="GO" id="GO:0008993">
    <property type="term" value="F:rhamnulokinase activity"/>
    <property type="evidence" value="ECO:0007669"/>
    <property type="project" value="InterPro"/>
</dbReference>
<dbReference type="Pfam" id="PF00370">
    <property type="entry name" value="FGGY_N"/>
    <property type="match status" value="1"/>
</dbReference>
<gene>
    <name evidence="9" type="ORF">DXD84_03300</name>
</gene>
<dbReference type="InterPro" id="IPR018484">
    <property type="entry name" value="FGGY_N"/>
</dbReference>
<comment type="caution">
    <text evidence="9">The sequence shown here is derived from an EMBL/GenBank/DDBJ whole genome shotgun (WGS) entry which is preliminary data.</text>
</comment>
<evidence type="ECO:0000256" key="3">
    <source>
        <dbReference type="ARBA" id="ARBA00022741"/>
    </source>
</evidence>
<dbReference type="EMBL" id="QSOI01000003">
    <property type="protein sequence ID" value="RGI85738.1"/>
    <property type="molecule type" value="Genomic_DNA"/>
</dbReference>
<feature type="domain" description="Carbohydrate kinase FGGY N-terminal" evidence="7">
    <location>
        <begin position="8"/>
        <end position="247"/>
    </location>
</feature>
<dbReference type="CDD" id="cd07771">
    <property type="entry name" value="ASKHA_NBD_FGGY_RhaB-like"/>
    <property type="match status" value="1"/>
</dbReference>
<dbReference type="InterPro" id="IPR013449">
    <property type="entry name" value="Rhamnulokinase"/>
</dbReference>
<dbReference type="RefSeq" id="WP_117494446.1">
    <property type="nucleotide sequence ID" value="NZ_AP031430.1"/>
</dbReference>
<keyword evidence="2" id="KW-0808">Transferase</keyword>
<sequence length="493" mass="55314">MGEVNKTMVALDCGNSSYRVVLGRYRDGKIESTVIKQIPNGMEKVGEYYYWDIRKIFDGFIETLKSIVDSGEKIDSIGICTWGVDFAMFDSNGEMIQNPLCYRNTIGERVLASLSEDEKKKMFYQTGILCDKINSVYMLAGMNEEFSDVMEKADKCLMVPDVLNYFLTGKMVNEPSELSTTQLMDVKEKKISSEICEKFKIPEKLFSEIGVHGTKIGDIKKEVLRKLGIDYEIPIICVPSHDTASAVAAIPAQEKDFGFVSCGTWSLIGTELDEPIQNDEVIQSSLTNELGAFGKITLLKNNAGMFIANCLRKELCAAYGREVPWSEITQMAESAKGEVFIDLNDIRFFNPESMSREVWGSLTESGQADGEMEWGILFRAFYESLACSYAITLEDAQKISGRNFEKVYIVGGGAASSILLRLMSGYTEKPVVVCFGESTSMGNLAVQLKYFEPELELGDIRNIIAKSYRTELIQEKNENAEKIRMRYRAVLNH</sequence>
<feature type="domain" description="Carbohydrate kinase FGGY C-terminal" evidence="8">
    <location>
        <begin position="259"/>
        <end position="447"/>
    </location>
</feature>